<accession>A0A1G2JBY5</accession>
<comment type="caution">
    <text evidence="1">The sequence shown here is derived from an EMBL/GenBank/DDBJ whole genome shotgun (WGS) entry which is preliminary data.</text>
</comment>
<protein>
    <submittedName>
        <fullName evidence="1">Uncharacterized protein</fullName>
    </submittedName>
</protein>
<name>A0A1G2JBY5_9BACT</name>
<sequence length="83" mass="9081">MSENLRPFEEQPEKEQTQEQILDALESAFEKGAKAELTVSEPSGELRINSVFIEGLEGGMLFVSSSKDSPVMGIPIGDVKRVV</sequence>
<proteinExistence type="predicted"/>
<evidence type="ECO:0000313" key="1">
    <source>
        <dbReference type="EMBL" id="OGZ84656.1"/>
    </source>
</evidence>
<dbReference type="AlphaFoldDB" id="A0A1G2JBY5"/>
<dbReference type="EMBL" id="MHPP01000014">
    <property type="protein sequence ID" value="OGZ84656.1"/>
    <property type="molecule type" value="Genomic_DNA"/>
</dbReference>
<gene>
    <name evidence="1" type="ORF">A2401_01245</name>
</gene>
<dbReference type="STRING" id="1802229.A2401_01245"/>
<evidence type="ECO:0000313" key="2">
    <source>
        <dbReference type="Proteomes" id="UP000177751"/>
    </source>
</evidence>
<dbReference type="Proteomes" id="UP000177751">
    <property type="component" value="Unassembled WGS sequence"/>
</dbReference>
<reference evidence="1 2" key="1">
    <citation type="journal article" date="2016" name="Nat. Commun.">
        <title>Thousands of microbial genomes shed light on interconnected biogeochemical processes in an aquifer system.</title>
        <authorList>
            <person name="Anantharaman K."/>
            <person name="Brown C.T."/>
            <person name="Hug L.A."/>
            <person name="Sharon I."/>
            <person name="Castelle C.J."/>
            <person name="Probst A.J."/>
            <person name="Thomas B.C."/>
            <person name="Singh A."/>
            <person name="Wilkins M.J."/>
            <person name="Karaoz U."/>
            <person name="Brodie E.L."/>
            <person name="Williams K.H."/>
            <person name="Hubbard S.S."/>
            <person name="Banfield J.F."/>
        </authorList>
    </citation>
    <scope>NUCLEOTIDE SEQUENCE [LARGE SCALE GENOMIC DNA]</scope>
</reference>
<organism evidence="1 2">
    <name type="scientific">Candidatus Staskawiczbacteria bacterium RIFOXYC1_FULL_38_18</name>
    <dbReference type="NCBI Taxonomy" id="1802229"/>
    <lineage>
        <taxon>Bacteria</taxon>
        <taxon>Candidatus Staskawicziibacteriota</taxon>
    </lineage>
</organism>